<feature type="transmembrane region" description="Helical" evidence="1">
    <location>
        <begin position="87"/>
        <end position="107"/>
    </location>
</feature>
<keyword evidence="3" id="KW-1185">Reference proteome</keyword>
<gene>
    <name evidence="2" type="ordered locus">SVEN_1523</name>
</gene>
<dbReference type="AlphaFoldDB" id="F2RGJ9"/>
<organism evidence="2 3">
    <name type="scientific">Streptomyces venezuelae (strain ATCC 10712 / CBS 650.69 / DSM 40230 / JCM 4526 / NBRC 13096 / PD 04745)</name>
    <dbReference type="NCBI Taxonomy" id="953739"/>
    <lineage>
        <taxon>Bacteria</taxon>
        <taxon>Bacillati</taxon>
        <taxon>Actinomycetota</taxon>
        <taxon>Actinomycetes</taxon>
        <taxon>Kitasatosporales</taxon>
        <taxon>Streptomycetaceae</taxon>
        <taxon>Streptomyces</taxon>
    </lineage>
</organism>
<evidence type="ECO:0000313" key="2">
    <source>
        <dbReference type="EMBL" id="CCA54810.1"/>
    </source>
</evidence>
<sequence>MAVGARHTICRVPLASEHAFELEPLILLTSRRTAVRLPRSLSGWTMAVFGVLAAALGVVGLVAPDALLTVMGFEPVPDGGRADGDHTLVFLTASSMAALNMGVYYVLAALADWKPFFRWTVPFRLLTCAVFTLAVVTGRAPSGFLGVGLWEGLGAVVTGAALRYEKRGAPEA</sequence>
<dbReference type="EMBL" id="FR845719">
    <property type="protein sequence ID" value="CCA54810.1"/>
    <property type="molecule type" value="Genomic_DNA"/>
</dbReference>
<feature type="transmembrane region" description="Helical" evidence="1">
    <location>
        <begin position="119"/>
        <end position="137"/>
    </location>
</feature>
<keyword evidence="1" id="KW-1133">Transmembrane helix</keyword>
<evidence type="ECO:0000256" key="1">
    <source>
        <dbReference type="SAM" id="Phobius"/>
    </source>
</evidence>
<dbReference type="Proteomes" id="UP000006854">
    <property type="component" value="Chromosome"/>
</dbReference>
<feature type="transmembrane region" description="Helical" evidence="1">
    <location>
        <begin position="41"/>
        <end position="67"/>
    </location>
</feature>
<reference evidence="2 3" key="1">
    <citation type="journal article" date="2011" name="BMC Genomics">
        <title>Genome-wide analysis of the role of GlnR in Streptomyces venezuelae provides new insights into global nitrogen regulation in actinomycetes.</title>
        <authorList>
            <person name="Pullan S.T."/>
            <person name="Bibb M.J."/>
            <person name="Merrick M."/>
        </authorList>
    </citation>
    <scope>NUCLEOTIDE SEQUENCE [LARGE SCALE GENOMIC DNA]</scope>
    <source>
        <strain evidence="3">ATCC 10712 / CBS 650.69 / DSM 40230 / JCM 4526 / NBRC 13096 / PD 04745</strain>
    </source>
</reference>
<accession>F2RGJ9</accession>
<feature type="transmembrane region" description="Helical" evidence="1">
    <location>
        <begin position="143"/>
        <end position="162"/>
    </location>
</feature>
<keyword evidence="1" id="KW-0812">Transmembrane</keyword>
<dbReference type="STRING" id="953739.SVEN_1523"/>
<protein>
    <submittedName>
        <fullName evidence="2">Uncharacterized protein</fullName>
    </submittedName>
</protein>
<proteinExistence type="predicted"/>
<name>F2RGJ9_STRVP</name>
<dbReference type="eggNOG" id="ENOG50340YC">
    <property type="taxonomic scope" value="Bacteria"/>
</dbReference>
<dbReference type="HOGENOM" id="CLU_1720232_0_0_11"/>
<keyword evidence="1" id="KW-0472">Membrane</keyword>
<dbReference type="PATRIC" id="fig|953739.5.peg.3635"/>
<dbReference type="KEGG" id="sve:SVEN_1523"/>
<evidence type="ECO:0000313" key="3">
    <source>
        <dbReference type="Proteomes" id="UP000006854"/>
    </source>
</evidence>